<dbReference type="Proteomes" id="UP000265341">
    <property type="component" value="Unassembled WGS sequence"/>
</dbReference>
<organism evidence="1 2">
    <name type="scientific">Calidithermus roseus</name>
    <dbReference type="NCBI Taxonomy" id="1644118"/>
    <lineage>
        <taxon>Bacteria</taxon>
        <taxon>Thermotogati</taxon>
        <taxon>Deinococcota</taxon>
        <taxon>Deinococci</taxon>
        <taxon>Thermales</taxon>
        <taxon>Thermaceae</taxon>
        <taxon>Calidithermus</taxon>
    </lineage>
</organism>
<comment type="caution">
    <text evidence="1">The sequence shown here is derived from an EMBL/GenBank/DDBJ whole genome shotgun (WGS) entry which is preliminary data.</text>
</comment>
<gene>
    <name evidence="1" type="ORF">Mrose_01593</name>
</gene>
<name>A0A399EQF2_9DEIN</name>
<dbReference type="EMBL" id="QWLA01000025">
    <property type="protein sequence ID" value="RIH86884.1"/>
    <property type="molecule type" value="Genomic_DNA"/>
</dbReference>
<proteinExistence type="predicted"/>
<evidence type="ECO:0000313" key="2">
    <source>
        <dbReference type="Proteomes" id="UP000265341"/>
    </source>
</evidence>
<dbReference type="AlphaFoldDB" id="A0A399EQF2"/>
<keyword evidence="2" id="KW-1185">Reference proteome</keyword>
<sequence>MAPASPPALYYGYEGDMGDPAFIEYTNGKYTAAAEYASILSGVAAIAPADAPLKIVIYASWRARWHPLYGRWVRIYPKDPIALRMEGDRLVCEGYRPADWVVEMMPEGFNFPGFDPQRERFDDFKTPYKLPVELDPHAGR</sequence>
<accession>A0A399EQF2</accession>
<reference evidence="1 2" key="1">
    <citation type="submission" date="2018-08" db="EMBL/GenBank/DDBJ databases">
        <title>Meiothermus roseus NBRC 110900 genome sequencing project.</title>
        <authorList>
            <person name="Da Costa M.S."/>
            <person name="Albuquerque L."/>
            <person name="Raposo P."/>
            <person name="Froufe H.J.C."/>
            <person name="Barroso C.S."/>
            <person name="Egas C."/>
        </authorList>
    </citation>
    <scope>NUCLEOTIDE SEQUENCE [LARGE SCALE GENOMIC DNA]</scope>
    <source>
        <strain evidence="1 2">NBRC 110900</strain>
    </source>
</reference>
<protein>
    <submittedName>
        <fullName evidence="1">Uncharacterized protein</fullName>
    </submittedName>
</protein>
<evidence type="ECO:0000313" key="1">
    <source>
        <dbReference type="EMBL" id="RIH86884.1"/>
    </source>
</evidence>